<proteinExistence type="predicted"/>
<feature type="region of interest" description="Disordered" evidence="1">
    <location>
        <begin position="1"/>
        <end position="43"/>
    </location>
</feature>
<accession>A0A813HAN9</accession>
<dbReference type="InterPro" id="IPR025633">
    <property type="entry name" value="DUF4291"/>
</dbReference>
<evidence type="ECO:0000313" key="5">
    <source>
        <dbReference type="Proteomes" id="UP000654075"/>
    </source>
</evidence>
<comment type="caution">
    <text evidence="3">The sequence shown here is derived from an EMBL/GenBank/DDBJ whole genome shotgun (WGS) entry which is preliminary data.</text>
</comment>
<organism evidence="3 5">
    <name type="scientific">Polarella glacialis</name>
    <name type="common">Dinoflagellate</name>
    <dbReference type="NCBI Taxonomy" id="89957"/>
    <lineage>
        <taxon>Eukaryota</taxon>
        <taxon>Sar</taxon>
        <taxon>Alveolata</taxon>
        <taxon>Dinophyceae</taxon>
        <taxon>Suessiales</taxon>
        <taxon>Suessiaceae</taxon>
        <taxon>Polarella</taxon>
    </lineage>
</organism>
<evidence type="ECO:0000313" key="2">
    <source>
        <dbReference type="EMBL" id="CAE8626968.1"/>
    </source>
</evidence>
<dbReference type="EMBL" id="CAJNNW010034545">
    <property type="protein sequence ID" value="CAE8723105.1"/>
    <property type="molecule type" value="Genomic_DNA"/>
</dbReference>
<dbReference type="PANTHER" id="PTHR38567">
    <property type="entry name" value="DUF4291 DOMAIN-CONTAINING PROTEIN"/>
    <property type="match status" value="1"/>
</dbReference>
<dbReference type="Pfam" id="PF14124">
    <property type="entry name" value="DUF4291"/>
    <property type="match status" value="1"/>
</dbReference>
<dbReference type="EMBL" id="CAJNNV010031128">
    <property type="protein sequence ID" value="CAE8634758.1"/>
    <property type="molecule type" value="Genomic_DNA"/>
</dbReference>
<evidence type="ECO:0000256" key="1">
    <source>
        <dbReference type="SAM" id="MobiDB-lite"/>
    </source>
</evidence>
<sequence length="358" mass="39243">MVLLIGKMTEIEENQDNTGRPPEDGSCSSGPTTPVGNGGSTSSAVAGAVVAKASEGGAALSPGCVGEDAASSCSTEKEDVATKPPLLSPEEEEQPPAGEEIPSSLAARQARVFFAKGQQRVQWDYTAVPACTRFLRGEWSFHQFRGEWDAEGVYFYQAYRDAIADHAVEDQRFGGPHWNPARMTWIKPSFGWVLYRSGYAMKSGQTRVLKVKLGHDVVAELLSECHCRTSGGGTLGRVQWDPEKSMRAADDDGREPRTLLHNVKAIQIGLKGRLSHLYVASALSIEDVTPLVRRVHTAQLHALDVQKQVNRKKTKRHQHGVGGLLLSEGMMMMMRRRRRRTPLSRIIILPLAPPLPPC</sequence>
<dbReference type="PANTHER" id="PTHR38567:SF1">
    <property type="entry name" value="DUF4291 DOMAIN-CONTAINING PROTEIN"/>
    <property type="match status" value="1"/>
</dbReference>
<dbReference type="Proteomes" id="UP000626109">
    <property type="component" value="Unassembled WGS sequence"/>
</dbReference>
<evidence type="ECO:0000313" key="3">
    <source>
        <dbReference type="EMBL" id="CAE8634758.1"/>
    </source>
</evidence>
<dbReference type="EMBL" id="CAJNNV010029083">
    <property type="protein sequence ID" value="CAE8626968.1"/>
    <property type="molecule type" value="Genomic_DNA"/>
</dbReference>
<feature type="region of interest" description="Disordered" evidence="1">
    <location>
        <begin position="57"/>
        <end position="101"/>
    </location>
</feature>
<dbReference type="AlphaFoldDB" id="A0A813HAN9"/>
<dbReference type="Proteomes" id="UP000654075">
    <property type="component" value="Unassembled WGS sequence"/>
</dbReference>
<name>A0A813HAN9_POLGL</name>
<keyword evidence="5" id="KW-1185">Reference proteome</keyword>
<gene>
    <name evidence="2" type="ORF">PGLA1383_LOCUS43843</name>
    <name evidence="3" type="ORF">PGLA1383_LOCUS50380</name>
    <name evidence="4" type="ORF">PGLA2088_LOCUS42931</name>
</gene>
<reference evidence="3" key="1">
    <citation type="submission" date="2021-02" db="EMBL/GenBank/DDBJ databases">
        <authorList>
            <person name="Dougan E. K."/>
            <person name="Rhodes N."/>
            <person name="Thang M."/>
            <person name="Chan C."/>
        </authorList>
    </citation>
    <scope>NUCLEOTIDE SEQUENCE</scope>
</reference>
<protein>
    <submittedName>
        <fullName evidence="3">Uncharacterized protein</fullName>
    </submittedName>
</protein>
<evidence type="ECO:0000313" key="4">
    <source>
        <dbReference type="EMBL" id="CAE8723105.1"/>
    </source>
</evidence>
<dbReference type="OrthoDB" id="413653at2759"/>